<dbReference type="InterPro" id="IPR016047">
    <property type="entry name" value="M23ase_b-sheet_dom"/>
</dbReference>
<protein>
    <recommendedName>
        <fullName evidence="4">Carbamoyl phosphate synthase ATP-binding domain-containing protein</fullName>
    </recommendedName>
</protein>
<feature type="region of interest" description="Disordered" evidence="2">
    <location>
        <begin position="207"/>
        <end position="227"/>
    </location>
</feature>
<dbReference type="CDD" id="cd12797">
    <property type="entry name" value="M23_peptidase"/>
    <property type="match status" value="1"/>
</dbReference>
<dbReference type="Proteomes" id="UP000284178">
    <property type="component" value="Unassembled WGS sequence"/>
</dbReference>
<keyword evidence="3" id="KW-0472">Membrane</keyword>
<feature type="compositionally biased region" description="Polar residues" evidence="2">
    <location>
        <begin position="207"/>
        <end position="217"/>
    </location>
</feature>
<organism evidence="5 6">
    <name type="scientific">Holdemania filiformis</name>
    <dbReference type="NCBI Taxonomy" id="61171"/>
    <lineage>
        <taxon>Bacteria</taxon>
        <taxon>Bacillati</taxon>
        <taxon>Bacillota</taxon>
        <taxon>Erysipelotrichia</taxon>
        <taxon>Erysipelotrichales</taxon>
        <taxon>Erysipelotrichaceae</taxon>
        <taxon>Holdemania</taxon>
    </lineage>
</organism>
<evidence type="ECO:0000313" key="5">
    <source>
        <dbReference type="EMBL" id="RGR73463.1"/>
    </source>
</evidence>
<name>A0A412FZ62_9FIRM</name>
<dbReference type="PANTHER" id="PTHR21666">
    <property type="entry name" value="PEPTIDASE-RELATED"/>
    <property type="match status" value="1"/>
</dbReference>
<feature type="transmembrane region" description="Helical" evidence="3">
    <location>
        <begin position="42"/>
        <end position="73"/>
    </location>
</feature>
<keyword evidence="6" id="KW-1185">Reference proteome</keyword>
<evidence type="ECO:0000256" key="1">
    <source>
        <dbReference type="SAM" id="Coils"/>
    </source>
</evidence>
<keyword evidence="3" id="KW-0812">Transmembrane</keyword>
<dbReference type="Pfam" id="PF01551">
    <property type="entry name" value="Peptidase_M23"/>
    <property type="match status" value="1"/>
</dbReference>
<dbReference type="InterPro" id="IPR050570">
    <property type="entry name" value="Cell_wall_metabolism_enzyme"/>
</dbReference>
<feature type="transmembrane region" description="Helical" evidence="3">
    <location>
        <begin position="234"/>
        <end position="257"/>
    </location>
</feature>
<dbReference type="PROSITE" id="PS00867">
    <property type="entry name" value="CPSASE_2"/>
    <property type="match status" value="1"/>
</dbReference>
<dbReference type="CDD" id="cd07341">
    <property type="entry name" value="M56_BlaR1_MecR1_like"/>
    <property type="match status" value="1"/>
</dbReference>
<feature type="domain" description="Carbamoyl phosphate synthase ATP-binding" evidence="4">
    <location>
        <begin position="273"/>
        <end position="280"/>
    </location>
</feature>
<keyword evidence="3" id="KW-1133">Transmembrane helix</keyword>
<dbReference type="Gene3D" id="2.70.70.10">
    <property type="entry name" value="Glucose Permease (Domain IIA)"/>
    <property type="match status" value="1"/>
</dbReference>
<dbReference type="GO" id="GO:0004222">
    <property type="term" value="F:metalloendopeptidase activity"/>
    <property type="evidence" value="ECO:0007669"/>
    <property type="project" value="TreeGrafter"/>
</dbReference>
<evidence type="ECO:0000259" key="4">
    <source>
        <dbReference type="PROSITE" id="PS00867"/>
    </source>
</evidence>
<dbReference type="EMBL" id="QRUP01000012">
    <property type="protein sequence ID" value="RGR73463.1"/>
    <property type="molecule type" value="Genomic_DNA"/>
</dbReference>
<gene>
    <name evidence="5" type="ORF">DWY25_10715</name>
</gene>
<comment type="caution">
    <text evidence="5">The sequence shown here is derived from an EMBL/GenBank/DDBJ whole genome shotgun (WGS) entry which is preliminary data.</text>
</comment>
<dbReference type="GeneID" id="83015869"/>
<proteinExistence type="predicted"/>
<dbReference type="InterPro" id="IPR005479">
    <property type="entry name" value="CPAse_ATP-bd"/>
</dbReference>
<feature type="coiled-coil region" evidence="1">
    <location>
        <begin position="764"/>
        <end position="798"/>
    </location>
</feature>
<evidence type="ECO:0000256" key="2">
    <source>
        <dbReference type="SAM" id="MobiDB-lite"/>
    </source>
</evidence>
<dbReference type="Pfam" id="PF05569">
    <property type="entry name" value="Peptidase_M56"/>
    <property type="match status" value="1"/>
</dbReference>
<dbReference type="GO" id="GO:0005524">
    <property type="term" value="F:ATP binding"/>
    <property type="evidence" value="ECO:0007669"/>
    <property type="project" value="InterPro"/>
</dbReference>
<evidence type="ECO:0000313" key="6">
    <source>
        <dbReference type="Proteomes" id="UP000284178"/>
    </source>
</evidence>
<sequence>MKQFAIIAAGLGLAAFFGIKSRITRSANSHGKAACRMFMLSIAIFLCFLPCLFLKQVFGLWMLGIAVSFVFYLRDRMKLRKIPVQSTAQSDVFILNTPTAFAAGGNDPRIYIPAKIQDDQRRWILAHERYHLRHHHLFIKQVLVVFRLVFWFNPGAWLLYRLGIQRLEHRCNTAVESQLTFAERIAYRRLQRQLHAPQNLWAIGFSDSPQPSGTPSETENENAAGEKPRSDKKLIVLAAVVLLGFLLTGAAAMSFILGTPKSFGHDQAALEKLLEANPRAGREVTVLANLPEALNAYECSLLPLNNRQEIIVFLDQDGLPQAQLVYDLARDQLVKAYLPDADSALSEELCLQAAQIAGRFYADERVLKQARDKALETSGGELIAINECQAFPEFEPFQLRYGPVDERQFYIEMGPDYKLLWDRDNHQLDLKSGAFSQTAISDQRLAEIAAQTAGFYEQSVDQTQLCYIRDDHTILCPNDYYRIPEAIPYVYPVTQPEILSDSLDYGVQGLDMASQTGNLEVLAAAAGRVEKIGHNEPWGTYMIINHGHRKTFYGGLSDEVWLGTRREVEPGQVIGFMKDDGTATAHVHFAMLENNHAAADSRPYLEYSMLQAKHIEVPIRVSATYAIDKTQWEEIEQVVKKSDAFEEYMPGFTPKAEHNYGSVISEIMITAQPNDFSTVTIVQNASTGEVEVSRSYLFKEKMDEVLPDVPLELILNVTIKQEAGKSSVAITANVDLSYHLYYAEGIYNPEKRILIQNDVTMSYMDASEEMRSAVTAQIEELLEKTQRIDEKALDLSEQIIQIITQGQAAAWDHSSLYEVLGR</sequence>
<dbReference type="InterPro" id="IPR008756">
    <property type="entry name" value="Peptidase_M56"/>
</dbReference>
<dbReference type="RefSeq" id="WP_117895223.1">
    <property type="nucleotide sequence ID" value="NZ_CABJCV010000012.1"/>
</dbReference>
<dbReference type="InterPro" id="IPR011055">
    <property type="entry name" value="Dup_hybrid_motif"/>
</dbReference>
<evidence type="ECO:0000256" key="3">
    <source>
        <dbReference type="SAM" id="Phobius"/>
    </source>
</evidence>
<dbReference type="PANTHER" id="PTHR21666:SF270">
    <property type="entry name" value="MUREIN HYDROLASE ACTIVATOR ENVC"/>
    <property type="match status" value="1"/>
</dbReference>
<keyword evidence="1" id="KW-0175">Coiled coil</keyword>
<dbReference type="SUPFAM" id="SSF51261">
    <property type="entry name" value="Duplicated hybrid motif"/>
    <property type="match status" value="1"/>
</dbReference>
<dbReference type="AlphaFoldDB" id="A0A412FZ62"/>
<reference evidence="5 6" key="1">
    <citation type="submission" date="2018-08" db="EMBL/GenBank/DDBJ databases">
        <title>A genome reference for cultivated species of the human gut microbiota.</title>
        <authorList>
            <person name="Zou Y."/>
            <person name="Xue W."/>
            <person name="Luo G."/>
        </authorList>
    </citation>
    <scope>NUCLEOTIDE SEQUENCE [LARGE SCALE GENOMIC DNA]</scope>
    <source>
        <strain evidence="5 6">AF24-29</strain>
    </source>
</reference>
<accession>A0A412FZ62</accession>